<evidence type="ECO:0000313" key="2">
    <source>
        <dbReference type="Proteomes" id="UP001165186"/>
    </source>
</evidence>
<reference evidence="1" key="1">
    <citation type="submission" date="2024-09" db="EMBL/GenBank/DDBJ databases">
        <title>Draft Genome Sequences of Neofusicoccum parvum.</title>
        <authorList>
            <person name="Ashida A."/>
            <person name="Camagna M."/>
            <person name="Tanaka A."/>
            <person name="Takemoto D."/>
        </authorList>
    </citation>
    <scope>NUCLEOTIDE SEQUENCE</scope>
    <source>
        <strain evidence="1">PPO83</strain>
    </source>
</reference>
<accession>A0ACB5RNV0</accession>
<dbReference type="Proteomes" id="UP001165186">
    <property type="component" value="Unassembled WGS sequence"/>
</dbReference>
<gene>
    <name evidence="1" type="primary">g10066</name>
    <name evidence="1" type="ORF">NpPPO83_00010066</name>
</gene>
<comment type="caution">
    <text evidence="1">The sequence shown here is derived from an EMBL/GenBank/DDBJ whole genome shotgun (WGS) entry which is preliminary data.</text>
</comment>
<protein>
    <submittedName>
        <fullName evidence="1">Galactosyl transferase</fullName>
    </submittedName>
</protein>
<name>A0ACB5RNV0_9PEZI</name>
<dbReference type="EMBL" id="BSXG01000002">
    <property type="protein sequence ID" value="GME22197.1"/>
    <property type="molecule type" value="Genomic_DNA"/>
</dbReference>
<organism evidence="1 2">
    <name type="scientific">Neofusicoccum parvum</name>
    <dbReference type="NCBI Taxonomy" id="310453"/>
    <lineage>
        <taxon>Eukaryota</taxon>
        <taxon>Fungi</taxon>
        <taxon>Dikarya</taxon>
        <taxon>Ascomycota</taxon>
        <taxon>Pezizomycotina</taxon>
        <taxon>Dothideomycetes</taxon>
        <taxon>Dothideomycetes incertae sedis</taxon>
        <taxon>Botryosphaeriales</taxon>
        <taxon>Botryosphaeriaceae</taxon>
        <taxon>Neofusicoccum</taxon>
    </lineage>
</organism>
<evidence type="ECO:0000313" key="1">
    <source>
        <dbReference type="EMBL" id="GME22197.1"/>
    </source>
</evidence>
<proteinExistence type="predicted"/>
<keyword evidence="1" id="KW-0808">Transferase</keyword>
<keyword evidence="2" id="KW-1185">Reference proteome</keyword>
<sequence>MLPPIDPAALERNPKFKVLYEDLSKNKLNEDASTRDIKRQRVIDQARELHEVITIVAAQLNGRVPLAEREILQEDVDYFTEHIVPIARALSAHLKSIAQQLCRIASPEGYITPERAMDLTDLERAADTTSSLISDLPAIAQDQQDELAAATFALGEQRTRLADLAASVLEAQAQLMEVVVRMLEQTVHGSVARAVRAKAEHLAAVAKGLELKLSILTLTSNPSSSLASALSNYSEYLTSEKAELQHRKAIAEDRLRAFEEAGGSGRSGIMKEIARRYAEVEEEIAKVQMEVGRLEG</sequence>